<dbReference type="InterPro" id="IPR029069">
    <property type="entry name" value="HotDog_dom_sf"/>
</dbReference>
<sequence length="279" mass="30247">MRPPGLLVDPETVHALADLLGADDLDVAAGAPLPPLWHWAALARWRPWASLGRDGHAEDGSLPTRPDLPRRMFAGGSLVVHRPLRIGSTVHVSRSVQDVKDTEGRSGPLRFVTVRDVVEDQDGIALEERQDIVYRPAPTGPTAATPREPTSVLPAGPSGLDASAQPWTFTGDAPLLMRFSALTRNTHRIHYDHPYATGVEGYEGLVVHGPLLAIVLAETVRRSGAAMHRVDHRGRSALIAGHRGELRTEAGPDSTRATLSEHDRLCAEITVHHHIQESP</sequence>
<accession>A0A5Q2MEH0</accession>
<dbReference type="EMBL" id="CP045737">
    <property type="protein sequence ID" value="QGG40051.1"/>
    <property type="molecule type" value="Genomic_DNA"/>
</dbReference>
<proteinExistence type="predicted"/>
<dbReference type="Gene3D" id="3.10.129.10">
    <property type="entry name" value="Hotdog Thioesterase"/>
    <property type="match status" value="2"/>
</dbReference>
<dbReference type="InterPro" id="IPR052741">
    <property type="entry name" value="Mitochondrial_HTD2"/>
</dbReference>
<name>A0A5Q2MEH0_9ACTN</name>
<keyword evidence="4" id="KW-1185">Reference proteome</keyword>
<evidence type="ECO:0000313" key="4">
    <source>
        <dbReference type="Proteomes" id="UP000392064"/>
    </source>
</evidence>
<dbReference type="KEGG" id="aef:GEV26_00900"/>
<dbReference type="RefSeq" id="WP_153651324.1">
    <property type="nucleotide sequence ID" value="NZ_CP045737.1"/>
</dbReference>
<dbReference type="PANTHER" id="PTHR28152">
    <property type="entry name" value="HYDROXYACYL-THIOESTER DEHYDRATASE TYPE 2, MITOCHONDRIAL"/>
    <property type="match status" value="1"/>
</dbReference>
<dbReference type="PANTHER" id="PTHR28152:SF1">
    <property type="entry name" value="HYDROXYACYL-THIOESTER DEHYDRATASE TYPE 2, MITOCHONDRIAL"/>
    <property type="match status" value="1"/>
</dbReference>
<dbReference type="Proteomes" id="UP000392064">
    <property type="component" value="Chromosome"/>
</dbReference>
<reference evidence="3 4" key="1">
    <citation type="submission" date="2019-11" db="EMBL/GenBank/DDBJ databases">
        <authorList>
            <person name="Li J."/>
        </authorList>
    </citation>
    <scope>NUCLEOTIDE SEQUENCE [LARGE SCALE GENOMIC DNA]</scope>
    <source>
        <strain evidence="3 4">MF47</strain>
    </source>
</reference>
<dbReference type="AlphaFoldDB" id="A0A5Q2MEH0"/>
<evidence type="ECO:0000256" key="1">
    <source>
        <dbReference type="SAM" id="MobiDB-lite"/>
    </source>
</evidence>
<feature type="region of interest" description="Disordered" evidence="1">
    <location>
        <begin position="132"/>
        <end position="151"/>
    </location>
</feature>
<feature type="domain" description="FAS1-like dehydratase" evidence="2">
    <location>
        <begin position="67"/>
        <end position="124"/>
    </location>
</feature>
<organism evidence="3 4">
    <name type="scientific">Aeromicrobium yanjiei</name>
    <dbReference type="NCBI Taxonomy" id="2662028"/>
    <lineage>
        <taxon>Bacteria</taxon>
        <taxon>Bacillati</taxon>
        <taxon>Actinomycetota</taxon>
        <taxon>Actinomycetes</taxon>
        <taxon>Propionibacteriales</taxon>
        <taxon>Nocardioidaceae</taxon>
        <taxon>Aeromicrobium</taxon>
    </lineage>
</organism>
<evidence type="ECO:0000259" key="2">
    <source>
        <dbReference type="Pfam" id="PF13452"/>
    </source>
</evidence>
<dbReference type="SUPFAM" id="SSF54637">
    <property type="entry name" value="Thioesterase/thiol ester dehydrase-isomerase"/>
    <property type="match status" value="2"/>
</dbReference>
<dbReference type="GO" id="GO:0019171">
    <property type="term" value="F:(3R)-hydroxyacyl-[acyl-carrier-protein] dehydratase activity"/>
    <property type="evidence" value="ECO:0007669"/>
    <property type="project" value="TreeGrafter"/>
</dbReference>
<feature type="compositionally biased region" description="Low complexity" evidence="1">
    <location>
        <begin position="136"/>
        <end position="150"/>
    </location>
</feature>
<protein>
    <recommendedName>
        <fullName evidence="2">FAS1-like dehydratase domain-containing protein</fullName>
    </recommendedName>
</protein>
<dbReference type="Pfam" id="PF13452">
    <property type="entry name" value="FAS1_DH_region"/>
    <property type="match status" value="1"/>
</dbReference>
<dbReference type="InterPro" id="IPR039569">
    <property type="entry name" value="FAS1-like_DH_region"/>
</dbReference>
<evidence type="ECO:0000313" key="3">
    <source>
        <dbReference type="EMBL" id="QGG40051.1"/>
    </source>
</evidence>
<gene>
    <name evidence="3" type="ORF">GEV26_00900</name>
</gene>